<dbReference type="EMBL" id="MSTI01000062">
    <property type="protein sequence ID" value="OLV18716.1"/>
    <property type="molecule type" value="Genomic_DNA"/>
</dbReference>
<gene>
    <name evidence="2" type="ORF">BOO71_0005188</name>
    <name evidence="1" type="ORF">BOO71_0009283</name>
</gene>
<evidence type="ECO:0000313" key="1">
    <source>
        <dbReference type="EMBL" id="OLV17223.1"/>
    </source>
</evidence>
<dbReference type="OrthoDB" id="572300at2"/>
<proteinExistence type="predicted"/>
<evidence type="ECO:0000313" key="2">
    <source>
        <dbReference type="EMBL" id="OLV18716.1"/>
    </source>
</evidence>
<dbReference type="STRING" id="249408.BOO71_0005188"/>
<accession>A0A1U7NWB8</accession>
<reference evidence="1 3" key="1">
    <citation type="submission" date="2017-01" db="EMBL/GenBank/DDBJ databases">
        <title>Genome Analysis of Deinococcus marmoris KOPRI26562.</title>
        <authorList>
            <person name="Kim J.H."/>
            <person name="Oh H.-M."/>
        </authorList>
    </citation>
    <scope>NUCLEOTIDE SEQUENCE [LARGE SCALE GENOMIC DNA]</scope>
    <source>
        <strain evidence="1 3">KOPRI26562</strain>
    </source>
</reference>
<name>A0A1U7NWB8_9DEIO</name>
<dbReference type="AlphaFoldDB" id="A0A1U7NWB8"/>
<dbReference type="Proteomes" id="UP000186607">
    <property type="component" value="Unassembled WGS sequence"/>
</dbReference>
<organism evidence="1 3">
    <name type="scientific">Deinococcus marmoris</name>
    <dbReference type="NCBI Taxonomy" id="249408"/>
    <lineage>
        <taxon>Bacteria</taxon>
        <taxon>Thermotogati</taxon>
        <taxon>Deinococcota</taxon>
        <taxon>Deinococci</taxon>
        <taxon>Deinococcales</taxon>
        <taxon>Deinococcaceae</taxon>
        <taxon>Deinococcus</taxon>
    </lineage>
</organism>
<comment type="caution">
    <text evidence="1">The sequence shown here is derived from an EMBL/GenBank/DDBJ whole genome shotgun (WGS) entry which is preliminary data.</text>
</comment>
<protein>
    <submittedName>
        <fullName evidence="1">Uncharacterized protein</fullName>
    </submittedName>
</protein>
<sequence>MTNPQNHTYTIPLTPTPVQEQALDELIRQSRVVRQACVDQAMLALDGQDTSLSALLGGADHADRSAAAELWALMGLPPLATAPSGMLHHAIKDQRSRIARAGQPVTVAEPVAVAGDTLISPVTLETLQLVGVPGVLSVDAEQLPRWAASVWARTAGGQDLVPELDLSGASITGWTSIERGSYNGVDGWLIDVELRWDAWPTAQLLRGLDEETWPSSEAVRRLMDPVH</sequence>
<evidence type="ECO:0000313" key="3">
    <source>
        <dbReference type="Proteomes" id="UP000186607"/>
    </source>
</evidence>
<dbReference type="EMBL" id="MSTI01000107">
    <property type="protein sequence ID" value="OLV17223.1"/>
    <property type="molecule type" value="Genomic_DNA"/>
</dbReference>
<dbReference type="RefSeq" id="WP_075831583.1">
    <property type="nucleotide sequence ID" value="NZ_MSTI01000062.1"/>
</dbReference>
<keyword evidence="3" id="KW-1185">Reference proteome</keyword>